<evidence type="ECO:0000259" key="5">
    <source>
        <dbReference type="PROSITE" id="PS50931"/>
    </source>
</evidence>
<gene>
    <name evidence="6" type="ORF">ACERLL_16375</name>
</gene>
<dbReference type="SUPFAM" id="SSF53850">
    <property type="entry name" value="Periplasmic binding protein-like II"/>
    <property type="match status" value="1"/>
</dbReference>
<organism evidence="6 7">
    <name type="scientific">Thiohalorhabdus methylotrophus</name>
    <dbReference type="NCBI Taxonomy" id="3242694"/>
    <lineage>
        <taxon>Bacteria</taxon>
        <taxon>Pseudomonadati</taxon>
        <taxon>Pseudomonadota</taxon>
        <taxon>Gammaproteobacteria</taxon>
        <taxon>Thiohalorhabdales</taxon>
        <taxon>Thiohalorhabdaceae</taxon>
        <taxon>Thiohalorhabdus</taxon>
    </lineage>
</organism>
<feature type="domain" description="HTH lysR-type" evidence="5">
    <location>
        <begin position="9"/>
        <end position="66"/>
    </location>
</feature>
<proteinExistence type="inferred from homology"/>
<name>A0ABV4U0N2_9GAMM</name>
<keyword evidence="7" id="KW-1185">Reference proteome</keyword>
<reference evidence="6 7" key="1">
    <citation type="submission" date="2024-08" db="EMBL/GenBank/DDBJ databases">
        <title>Whole-genome sequencing of halo(alkali)philic microorganisms from hypersaline lakes.</title>
        <authorList>
            <person name="Sorokin D.Y."/>
            <person name="Merkel A.Y."/>
            <person name="Messina E."/>
            <person name="Yakimov M."/>
        </authorList>
    </citation>
    <scope>NUCLEOTIDE SEQUENCE [LARGE SCALE GENOMIC DNA]</scope>
    <source>
        <strain evidence="6 7">Cl-TMA</strain>
    </source>
</reference>
<dbReference type="SUPFAM" id="SSF46785">
    <property type="entry name" value="Winged helix' DNA-binding domain"/>
    <property type="match status" value="1"/>
</dbReference>
<dbReference type="PRINTS" id="PR00039">
    <property type="entry name" value="HTHLYSR"/>
</dbReference>
<dbReference type="InterPro" id="IPR036390">
    <property type="entry name" value="WH_DNA-bd_sf"/>
</dbReference>
<evidence type="ECO:0000313" key="6">
    <source>
        <dbReference type="EMBL" id="MFA9462390.1"/>
    </source>
</evidence>
<evidence type="ECO:0000256" key="4">
    <source>
        <dbReference type="ARBA" id="ARBA00023163"/>
    </source>
</evidence>
<sequence>MQWKYLSRVQLGELEAAAAVARTLSFRAAAEALRIAQPSVSRKVAHLEDTLGCRLFERDRVSVQLTPAGRMLTDRLPELFQALEQCLSESADAGHGITGTVRIGFSEAAMSSFLPPLLRAVKRACTGCSLELTEAASNEVAEGVRTRRFDAGFALARPRDPELDVTPLPSEPVGVVLPDDHPLAERSVLGLADLRDEAFILFPRPVNPHLYDRMIVCCAEFGFSPRVALEVTPRSKAIAMAAAGEGIATIPERLRHQCLPGTVYRRLAPPAPEIEFSMLVRTETRAEWLEVMHRHVAALWADSADGAQ</sequence>
<dbReference type="Pfam" id="PF03466">
    <property type="entry name" value="LysR_substrate"/>
    <property type="match status" value="1"/>
</dbReference>
<keyword evidence="3" id="KW-0238">DNA-binding</keyword>
<dbReference type="PANTHER" id="PTHR30346:SF28">
    <property type="entry name" value="HTH-TYPE TRANSCRIPTIONAL REGULATOR CYNR"/>
    <property type="match status" value="1"/>
</dbReference>
<accession>A0ABV4U0N2</accession>
<protein>
    <submittedName>
        <fullName evidence="6">LysR family transcriptional regulator</fullName>
    </submittedName>
</protein>
<dbReference type="InterPro" id="IPR036388">
    <property type="entry name" value="WH-like_DNA-bd_sf"/>
</dbReference>
<dbReference type="Gene3D" id="3.40.190.10">
    <property type="entry name" value="Periplasmic binding protein-like II"/>
    <property type="match status" value="2"/>
</dbReference>
<keyword evidence="2" id="KW-0805">Transcription regulation</keyword>
<dbReference type="PANTHER" id="PTHR30346">
    <property type="entry name" value="TRANSCRIPTIONAL DUAL REGULATOR HCAR-RELATED"/>
    <property type="match status" value="1"/>
</dbReference>
<dbReference type="Pfam" id="PF00126">
    <property type="entry name" value="HTH_1"/>
    <property type="match status" value="1"/>
</dbReference>
<comment type="similarity">
    <text evidence="1">Belongs to the LysR transcriptional regulatory family.</text>
</comment>
<evidence type="ECO:0000256" key="2">
    <source>
        <dbReference type="ARBA" id="ARBA00023015"/>
    </source>
</evidence>
<keyword evidence="4" id="KW-0804">Transcription</keyword>
<dbReference type="EMBL" id="JBGUAW010000013">
    <property type="protein sequence ID" value="MFA9462390.1"/>
    <property type="molecule type" value="Genomic_DNA"/>
</dbReference>
<dbReference type="CDD" id="cd08414">
    <property type="entry name" value="PBP2_LTTR_aromatics_like"/>
    <property type="match status" value="1"/>
</dbReference>
<dbReference type="PROSITE" id="PS50931">
    <property type="entry name" value="HTH_LYSR"/>
    <property type="match status" value="1"/>
</dbReference>
<comment type="caution">
    <text evidence="6">The sequence shown here is derived from an EMBL/GenBank/DDBJ whole genome shotgun (WGS) entry which is preliminary data.</text>
</comment>
<dbReference type="RefSeq" id="WP_373657178.1">
    <property type="nucleotide sequence ID" value="NZ_JBGUAW010000013.1"/>
</dbReference>
<evidence type="ECO:0000313" key="7">
    <source>
        <dbReference type="Proteomes" id="UP001575181"/>
    </source>
</evidence>
<evidence type="ECO:0000256" key="3">
    <source>
        <dbReference type="ARBA" id="ARBA00023125"/>
    </source>
</evidence>
<evidence type="ECO:0000256" key="1">
    <source>
        <dbReference type="ARBA" id="ARBA00009437"/>
    </source>
</evidence>
<dbReference type="InterPro" id="IPR000847">
    <property type="entry name" value="LysR_HTH_N"/>
</dbReference>
<dbReference type="Gene3D" id="1.10.10.10">
    <property type="entry name" value="Winged helix-like DNA-binding domain superfamily/Winged helix DNA-binding domain"/>
    <property type="match status" value="1"/>
</dbReference>
<dbReference type="Proteomes" id="UP001575181">
    <property type="component" value="Unassembled WGS sequence"/>
</dbReference>
<dbReference type="InterPro" id="IPR005119">
    <property type="entry name" value="LysR_subst-bd"/>
</dbReference>